<feature type="domain" description="Transcription regulator PadR N-terminal" evidence="1">
    <location>
        <begin position="11"/>
        <end position="84"/>
    </location>
</feature>
<evidence type="ECO:0000313" key="5">
    <source>
        <dbReference type="Proteomes" id="UP000435910"/>
    </source>
</evidence>
<dbReference type="Pfam" id="PF03551">
    <property type="entry name" value="PadR"/>
    <property type="match status" value="1"/>
</dbReference>
<dbReference type="InterPro" id="IPR036388">
    <property type="entry name" value="WH-like_DNA-bd_sf"/>
</dbReference>
<dbReference type="InterPro" id="IPR036390">
    <property type="entry name" value="WH_DNA-bd_sf"/>
</dbReference>
<dbReference type="InterPro" id="IPR005149">
    <property type="entry name" value="Tscrpt_reg_PadR_N"/>
</dbReference>
<evidence type="ECO:0000313" key="3">
    <source>
        <dbReference type="EMBL" id="QPR73019.1"/>
    </source>
</evidence>
<dbReference type="EMBL" id="CP065647">
    <property type="protein sequence ID" value="QPR73019.1"/>
    <property type="molecule type" value="Genomic_DNA"/>
</dbReference>
<dbReference type="Proteomes" id="UP000595038">
    <property type="component" value="Chromosome"/>
</dbReference>
<dbReference type="PANTHER" id="PTHR43252">
    <property type="entry name" value="TRANSCRIPTIONAL REGULATOR YQJI"/>
    <property type="match status" value="1"/>
</dbReference>
<dbReference type="AlphaFoldDB" id="A0A1Y0YAQ3"/>
<accession>A0A1Y0YAQ3</accession>
<organism evidence="4 5">
    <name type="scientific">Bacillus licheniformis</name>
    <dbReference type="NCBI Taxonomy" id="1402"/>
    <lineage>
        <taxon>Bacteria</taxon>
        <taxon>Bacillati</taxon>
        <taxon>Bacillota</taxon>
        <taxon>Bacilli</taxon>
        <taxon>Bacillales</taxon>
        <taxon>Bacillaceae</taxon>
        <taxon>Bacillus</taxon>
    </lineage>
</organism>
<dbReference type="InterPro" id="IPR018309">
    <property type="entry name" value="Tscrpt_reg_PadR_C"/>
</dbReference>
<feature type="domain" description="Transcription regulator PadR C-terminal" evidence="2">
    <location>
        <begin position="98"/>
        <end position="179"/>
    </location>
</feature>
<reference evidence="4 5" key="1">
    <citation type="submission" date="2019-06" db="EMBL/GenBank/DDBJ databases">
        <title>Genome sequence analysis of &gt;100 Bacillus licheniformis strains suggests intrinsic resistance to this species.</title>
        <authorList>
            <person name="Wels M."/>
            <person name="Siezen R.J."/>
            <person name="Johansen E."/>
            <person name="Stuer-Lauridsen B."/>
            <person name="Bjerre K."/>
            <person name="Nielsen B.K.K."/>
        </authorList>
    </citation>
    <scope>NUCLEOTIDE SEQUENCE [LARGE SCALE GENOMIC DNA]</scope>
    <source>
        <strain evidence="4 5">BAC-16736</strain>
    </source>
</reference>
<evidence type="ECO:0000313" key="4">
    <source>
        <dbReference type="EMBL" id="TWL30752.1"/>
    </source>
</evidence>
<sequence length="187" mass="21637">MTKRNHTTYALLGLITAGYRTGYEMKRMIDQSLNHFWKISYGQIYPALRQLTEAGWAAASPALSDKKQDRKEYMITAEGQKALQSWLEEPINDIASEKNEFLLKLFFSKEESREKTALKVKEYQQKLEERLEAYKAIEQSILSCSSHSKDREYWLFTLDYGKRTTSAGIEWCEATINRLNGKEGTNG</sequence>
<dbReference type="RefSeq" id="WP_003178719.1">
    <property type="nucleotide sequence ID" value="NZ_BEXU01000019.1"/>
</dbReference>
<name>A0A1Y0YAQ3_BACLI</name>
<dbReference type="Pfam" id="PF10400">
    <property type="entry name" value="Vir_act_alpha_C"/>
    <property type="match status" value="1"/>
</dbReference>
<dbReference type="Gene3D" id="6.10.140.190">
    <property type="match status" value="1"/>
</dbReference>
<evidence type="ECO:0000313" key="6">
    <source>
        <dbReference type="Proteomes" id="UP000595038"/>
    </source>
</evidence>
<dbReference type="OMA" id="RKEYAIT"/>
<proteinExistence type="predicted"/>
<reference evidence="3 6" key="2">
    <citation type="submission" date="2020-12" db="EMBL/GenBank/DDBJ databases">
        <title>FDA dAtabase for Regulatory Grade micrObial Sequences (FDA-ARGOS): Supporting development and validation of Infectious Disease Dx tests.</title>
        <authorList>
            <person name="Nelson B."/>
            <person name="Plummer A."/>
            <person name="Tallon L."/>
            <person name="Sadzewicz L."/>
            <person name="Zhao X."/>
            <person name="Boylan J."/>
            <person name="Ott S."/>
            <person name="Bowen H."/>
            <person name="Vavikolanu K."/>
            <person name="Mehta A."/>
            <person name="Aluvathingal J."/>
            <person name="Nadendla S."/>
            <person name="Myers T."/>
            <person name="Yan Y."/>
            <person name="Sichtig H."/>
        </authorList>
    </citation>
    <scope>NUCLEOTIDE SEQUENCE [LARGE SCALE GENOMIC DNA]</scope>
    <source>
        <strain evidence="3 6">FDAARGOS_923</strain>
    </source>
</reference>
<protein>
    <submittedName>
        <fullName evidence="3">PadR family transcriptional regulator</fullName>
    </submittedName>
</protein>
<evidence type="ECO:0000259" key="2">
    <source>
        <dbReference type="Pfam" id="PF10400"/>
    </source>
</evidence>
<dbReference type="Gene3D" id="1.10.10.10">
    <property type="entry name" value="Winged helix-like DNA-binding domain superfamily/Winged helix DNA-binding domain"/>
    <property type="match status" value="1"/>
</dbReference>
<evidence type="ECO:0000259" key="1">
    <source>
        <dbReference type="Pfam" id="PF03551"/>
    </source>
</evidence>
<dbReference type="PANTHER" id="PTHR43252:SF6">
    <property type="entry name" value="NEGATIVE TRANSCRIPTION REGULATOR PADR"/>
    <property type="match status" value="1"/>
</dbReference>
<dbReference type="EMBL" id="NILC01000014">
    <property type="protein sequence ID" value="TWL30752.1"/>
    <property type="molecule type" value="Genomic_DNA"/>
</dbReference>
<gene>
    <name evidence="4" type="ORF">CHCC16736_1786</name>
    <name evidence="3" type="ORF">I6G80_01460</name>
</gene>
<dbReference type="Proteomes" id="UP000435910">
    <property type="component" value="Unassembled WGS sequence"/>
</dbReference>
<dbReference type="GeneID" id="92858686"/>
<dbReference type="SUPFAM" id="SSF46785">
    <property type="entry name" value="Winged helix' DNA-binding domain"/>
    <property type="match status" value="1"/>
</dbReference>